<dbReference type="EMBL" id="CAFBNF010000204">
    <property type="protein sequence ID" value="CAB4954643.1"/>
    <property type="molecule type" value="Genomic_DNA"/>
</dbReference>
<protein>
    <submittedName>
        <fullName evidence="1">Unannotated protein</fullName>
    </submittedName>
</protein>
<evidence type="ECO:0000313" key="1">
    <source>
        <dbReference type="EMBL" id="CAB4954643.1"/>
    </source>
</evidence>
<reference evidence="1" key="1">
    <citation type="submission" date="2020-05" db="EMBL/GenBank/DDBJ databases">
        <authorList>
            <person name="Chiriac C."/>
            <person name="Salcher M."/>
            <person name="Ghai R."/>
            <person name="Kavagutti S V."/>
        </authorList>
    </citation>
    <scope>NUCLEOTIDE SEQUENCE</scope>
</reference>
<name>A0A6J7KIM5_9ZZZZ</name>
<dbReference type="AlphaFoldDB" id="A0A6J7KIM5"/>
<organism evidence="1">
    <name type="scientific">freshwater metagenome</name>
    <dbReference type="NCBI Taxonomy" id="449393"/>
    <lineage>
        <taxon>unclassified sequences</taxon>
        <taxon>metagenomes</taxon>
        <taxon>ecological metagenomes</taxon>
    </lineage>
</organism>
<proteinExistence type="predicted"/>
<gene>
    <name evidence="1" type="ORF">UFOPK3773_01610</name>
</gene>
<accession>A0A6J7KIM5</accession>
<sequence>MVGAVAALTILTAGPASAVAPTNVAAGTPSWSPATTSSPAILKASGSFKNSATGATYSYTLQLVRTSSPSTKPYCPTVSGCLTSASQTLLSSSGLQSISVLKASSVTVPTLAVKCAVPTPTIAANRYYWSWLKVADSSGNVVMSISLFLAGKYC</sequence>